<dbReference type="SUPFAM" id="SSF51556">
    <property type="entry name" value="Metallo-dependent hydrolases"/>
    <property type="match status" value="1"/>
</dbReference>
<feature type="binding site" evidence="4">
    <location>
        <position position="156"/>
    </location>
    <ligand>
        <name>a divalent metal cation</name>
        <dbReference type="ChEBI" id="CHEBI:60240"/>
        <label>2</label>
    </ligand>
</feature>
<comment type="similarity">
    <text evidence="1">Belongs to the metallo-dependent hydrolases superfamily. TatD-type hydrolase family.</text>
</comment>
<dbReference type="Pfam" id="PF01026">
    <property type="entry name" value="TatD_DNase"/>
    <property type="match status" value="1"/>
</dbReference>
<proteinExistence type="inferred from homology"/>
<gene>
    <name evidence="5" type="ORF">SAMN04488118_1204</name>
</gene>
<accession>A0A1G5RIN5</accession>
<dbReference type="InterPro" id="IPR049677">
    <property type="entry name" value="QatD"/>
</dbReference>
<dbReference type="EMBL" id="FMWG01000020">
    <property type="protein sequence ID" value="SCZ73904.1"/>
    <property type="molecule type" value="Genomic_DNA"/>
</dbReference>
<reference evidence="5 6" key="1">
    <citation type="submission" date="2016-10" db="EMBL/GenBank/DDBJ databases">
        <authorList>
            <person name="de Groot N.N."/>
        </authorList>
    </citation>
    <scope>NUCLEOTIDE SEQUENCE [LARGE SCALE GENOMIC DNA]</scope>
    <source>
        <strain evidence="5 6">U95</strain>
    </source>
</reference>
<evidence type="ECO:0000256" key="2">
    <source>
        <dbReference type="ARBA" id="ARBA00022723"/>
    </source>
</evidence>
<evidence type="ECO:0000256" key="4">
    <source>
        <dbReference type="PIRSR" id="PIRSR005902-1"/>
    </source>
</evidence>
<dbReference type="GO" id="GO:0016788">
    <property type="term" value="F:hydrolase activity, acting on ester bonds"/>
    <property type="evidence" value="ECO:0007669"/>
    <property type="project" value="InterPro"/>
</dbReference>
<dbReference type="PANTHER" id="PTHR46317:SF1">
    <property type="entry name" value="HYDROLASE, TATD FAMILY"/>
    <property type="match status" value="1"/>
</dbReference>
<feature type="binding site" evidence="4">
    <location>
        <position position="204"/>
    </location>
    <ligand>
        <name>a divalent metal cation</name>
        <dbReference type="ChEBI" id="CHEBI:60240"/>
        <label>1</label>
    </ligand>
</feature>
<dbReference type="NCBIfam" id="NF041926">
    <property type="entry name" value="QatD"/>
    <property type="match status" value="1"/>
</dbReference>
<dbReference type="AlphaFoldDB" id="A0A1G5RIN5"/>
<dbReference type="Gene3D" id="3.20.20.140">
    <property type="entry name" value="Metal-dependent hydrolases"/>
    <property type="match status" value="1"/>
</dbReference>
<feature type="binding site" evidence="4">
    <location>
        <position position="94"/>
    </location>
    <ligand>
        <name>a divalent metal cation</name>
        <dbReference type="ChEBI" id="CHEBI:60240"/>
        <label>1</label>
    </ligand>
</feature>
<dbReference type="PIRSF" id="PIRSF005902">
    <property type="entry name" value="DNase_TatD"/>
    <property type="match status" value="1"/>
</dbReference>
<feature type="binding site" evidence="4">
    <location>
        <position position="17"/>
    </location>
    <ligand>
        <name>a divalent metal cation</name>
        <dbReference type="ChEBI" id="CHEBI:60240"/>
        <label>1</label>
    </ligand>
</feature>
<evidence type="ECO:0000256" key="3">
    <source>
        <dbReference type="ARBA" id="ARBA00022801"/>
    </source>
</evidence>
<evidence type="ECO:0000313" key="5">
    <source>
        <dbReference type="EMBL" id="SCZ73904.1"/>
    </source>
</evidence>
<dbReference type="PROSITE" id="PS01091">
    <property type="entry name" value="TATD_3"/>
    <property type="match status" value="1"/>
</dbReference>
<feature type="binding site" evidence="4">
    <location>
        <position position="15"/>
    </location>
    <ligand>
        <name>a divalent metal cation</name>
        <dbReference type="ChEBI" id="CHEBI:60240"/>
        <label>1</label>
    </ligand>
</feature>
<feature type="binding site" evidence="4">
    <location>
        <position position="132"/>
    </location>
    <ligand>
        <name>a divalent metal cation</name>
        <dbReference type="ChEBI" id="CHEBI:60240"/>
        <label>2</label>
    </ligand>
</feature>
<keyword evidence="2 4" id="KW-0479">Metal-binding</keyword>
<dbReference type="GO" id="GO:0046872">
    <property type="term" value="F:metal ion binding"/>
    <property type="evidence" value="ECO:0007669"/>
    <property type="project" value="UniProtKB-KW"/>
</dbReference>
<evidence type="ECO:0000313" key="6">
    <source>
        <dbReference type="Proteomes" id="UP000198767"/>
    </source>
</evidence>
<dbReference type="Proteomes" id="UP000198767">
    <property type="component" value="Unassembled WGS sequence"/>
</dbReference>
<dbReference type="InterPro" id="IPR001130">
    <property type="entry name" value="TatD-like"/>
</dbReference>
<keyword evidence="3" id="KW-0378">Hydrolase</keyword>
<evidence type="ECO:0000256" key="1">
    <source>
        <dbReference type="ARBA" id="ARBA00009275"/>
    </source>
</evidence>
<dbReference type="InterPro" id="IPR032466">
    <property type="entry name" value="Metal_Hydrolase"/>
</dbReference>
<sequence>MIFSQAKACSVIDFHCHLDLMKDPAKTVRELEVAQIYVLSVTTVPKAFPKTSRLVKVKGRIRTALGYHPQLVGERPNELPLFERMLHETRYVGEVGLDGGKEFTKSQSSQAKIFSEILSLCRSDGSKIVSIHSRHAADAVLDKIEEHPGFGVPVLHWFTGNRFELERAIKLGCWFSIGAPMLRTAKGKATVAKMPSERILTETDAPFASSNISSSLSEATKGLSNIWRMDAIETANTLKSNLATLVA</sequence>
<keyword evidence="6" id="KW-1185">Reference proteome</keyword>
<dbReference type="InterPro" id="IPR018228">
    <property type="entry name" value="DNase_TatD-rel_CS"/>
</dbReference>
<dbReference type="STRING" id="1156985.SAMN04488118_1204"/>
<name>A0A1G5RIN5_9RHOB</name>
<protein>
    <submittedName>
        <fullName evidence="5">TatD DNase family protein</fullName>
    </submittedName>
</protein>
<organism evidence="5 6">
    <name type="scientific">Epibacterium ulvae</name>
    <dbReference type="NCBI Taxonomy" id="1156985"/>
    <lineage>
        <taxon>Bacteria</taxon>
        <taxon>Pseudomonadati</taxon>
        <taxon>Pseudomonadota</taxon>
        <taxon>Alphaproteobacteria</taxon>
        <taxon>Rhodobacterales</taxon>
        <taxon>Roseobacteraceae</taxon>
        <taxon>Epibacterium</taxon>
    </lineage>
</organism>
<dbReference type="PANTHER" id="PTHR46317">
    <property type="entry name" value="HYDROLASE OF PHP SUPERFAMILY-RELATED PROTEIN"/>
    <property type="match status" value="1"/>
</dbReference>